<sequence length="182" mass="20030">MATVALMVPVVMYTALLIVKSEESCPKNEELLSCIRGRLKPQQCDEICSCNCEDRKVGFHATLSKSLEDIGMHVTVVYDAVKTNFGGCYDPITGVFTAPSDGLYYFSWTTLTEPKGSFITSLQHNNNAVAGNHARANGLDEYLPSSQSAVVQMKNGETVYIRTWAQGQYVSGFWSSFSGFKI</sequence>
<keyword evidence="7" id="KW-1185">Reference proteome</keyword>
<feature type="signal peptide" evidence="4">
    <location>
        <begin position="1"/>
        <end position="21"/>
    </location>
</feature>
<dbReference type="Proteomes" id="UP000266721">
    <property type="component" value="Unassembled WGS sequence"/>
</dbReference>
<dbReference type="GO" id="GO:0005576">
    <property type="term" value="C:extracellular region"/>
    <property type="evidence" value="ECO:0007669"/>
    <property type="project" value="UniProtKB-SubCell"/>
</dbReference>
<reference evidence="6 7" key="1">
    <citation type="journal article" date="2016" name="PLoS ONE">
        <title>A First Insight into the Genome of the Filter-Feeder Mussel Mytilus galloprovincialis.</title>
        <authorList>
            <person name="Murgarella M."/>
            <person name="Puiu D."/>
            <person name="Novoa B."/>
            <person name="Figueras A."/>
            <person name="Posada D."/>
            <person name="Canchaya C."/>
        </authorList>
    </citation>
    <scope>NUCLEOTIDE SEQUENCE [LARGE SCALE GENOMIC DNA]</scope>
    <source>
        <tissue evidence="6">Muscle</tissue>
    </source>
</reference>
<gene>
    <name evidence="6" type="ORF">AM593_09547</name>
</gene>
<feature type="domain" description="C1q" evidence="5">
    <location>
        <begin position="52"/>
        <end position="182"/>
    </location>
</feature>
<feature type="non-terminal residue" evidence="6">
    <location>
        <position position="1"/>
    </location>
</feature>
<dbReference type="InterPro" id="IPR001073">
    <property type="entry name" value="C1q_dom"/>
</dbReference>
<dbReference type="SUPFAM" id="SSF49842">
    <property type="entry name" value="TNF-like"/>
    <property type="match status" value="1"/>
</dbReference>
<dbReference type="SMR" id="A0A3R5Q358"/>
<dbReference type="PRINTS" id="PR00007">
    <property type="entry name" value="COMPLEMNTC1Q"/>
</dbReference>
<evidence type="ECO:0000256" key="3">
    <source>
        <dbReference type="ARBA" id="ARBA00022729"/>
    </source>
</evidence>
<dbReference type="InterPro" id="IPR050822">
    <property type="entry name" value="Cerebellin_Synaptic_Org"/>
</dbReference>
<dbReference type="SMART" id="SM00110">
    <property type="entry name" value="C1Q"/>
    <property type="match status" value="1"/>
</dbReference>
<dbReference type="PANTHER" id="PTHR22923:SF102">
    <property type="entry name" value="CEREBELLIN 13-RELATED"/>
    <property type="match status" value="1"/>
</dbReference>
<organism evidence="6 7">
    <name type="scientific">Mytilus galloprovincialis</name>
    <name type="common">Mediterranean mussel</name>
    <dbReference type="NCBI Taxonomy" id="29158"/>
    <lineage>
        <taxon>Eukaryota</taxon>
        <taxon>Metazoa</taxon>
        <taxon>Spiralia</taxon>
        <taxon>Lophotrochozoa</taxon>
        <taxon>Mollusca</taxon>
        <taxon>Bivalvia</taxon>
        <taxon>Autobranchia</taxon>
        <taxon>Pteriomorphia</taxon>
        <taxon>Mytilida</taxon>
        <taxon>Mytiloidea</taxon>
        <taxon>Mytilidae</taxon>
        <taxon>Mytilinae</taxon>
        <taxon>Mytilus</taxon>
    </lineage>
</organism>
<protein>
    <recommendedName>
        <fullName evidence="5">C1q domain-containing protein</fullName>
    </recommendedName>
</protein>
<keyword evidence="2" id="KW-0964">Secreted</keyword>
<feature type="chain" id="PRO_5018766563" description="C1q domain-containing protein" evidence="4">
    <location>
        <begin position="22"/>
        <end position="182"/>
    </location>
</feature>
<dbReference type="Pfam" id="PF00386">
    <property type="entry name" value="C1q"/>
    <property type="match status" value="1"/>
</dbReference>
<evidence type="ECO:0000313" key="6">
    <source>
        <dbReference type="EMBL" id="OPL20982.1"/>
    </source>
</evidence>
<dbReference type="InterPro" id="IPR008983">
    <property type="entry name" value="Tumour_necrosis_fac-like_dom"/>
</dbReference>
<evidence type="ECO:0000256" key="1">
    <source>
        <dbReference type="ARBA" id="ARBA00004613"/>
    </source>
</evidence>
<proteinExistence type="predicted"/>
<dbReference type="PANTHER" id="PTHR22923">
    <property type="entry name" value="CEREBELLIN-RELATED"/>
    <property type="match status" value="1"/>
</dbReference>
<comment type="subcellular location">
    <subcellularLocation>
        <location evidence="1">Secreted</location>
    </subcellularLocation>
</comment>
<dbReference type="Gene3D" id="2.60.120.40">
    <property type="match status" value="1"/>
</dbReference>
<dbReference type="AlphaFoldDB" id="A0A3R5Q358"/>
<evidence type="ECO:0000256" key="4">
    <source>
        <dbReference type="SAM" id="SignalP"/>
    </source>
</evidence>
<evidence type="ECO:0000256" key="2">
    <source>
        <dbReference type="ARBA" id="ARBA00022525"/>
    </source>
</evidence>
<name>A0A3R5Q358_MYTGA</name>
<evidence type="ECO:0000313" key="7">
    <source>
        <dbReference type="Proteomes" id="UP000266721"/>
    </source>
</evidence>
<evidence type="ECO:0000259" key="5">
    <source>
        <dbReference type="PROSITE" id="PS50871"/>
    </source>
</evidence>
<accession>A0A3R5Q358</accession>
<dbReference type="EMBL" id="KV596877">
    <property type="protein sequence ID" value="OPL20982.1"/>
    <property type="molecule type" value="Genomic_DNA"/>
</dbReference>
<dbReference type="PROSITE" id="PS50871">
    <property type="entry name" value="C1Q"/>
    <property type="match status" value="1"/>
</dbReference>
<keyword evidence="3 4" id="KW-0732">Signal</keyword>